<organism evidence="1 2">
    <name type="scientific">Xanthobacter dioxanivorans</name>
    <dbReference type="NCBI Taxonomy" id="2528964"/>
    <lineage>
        <taxon>Bacteria</taxon>
        <taxon>Pseudomonadati</taxon>
        <taxon>Pseudomonadota</taxon>
        <taxon>Alphaproteobacteria</taxon>
        <taxon>Hyphomicrobiales</taxon>
        <taxon>Xanthobacteraceae</taxon>
        <taxon>Xanthobacter</taxon>
    </lineage>
</organism>
<accession>A0A974PSR5</accession>
<evidence type="ECO:0000313" key="1">
    <source>
        <dbReference type="EMBL" id="QRG08704.1"/>
    </source>
</evidence>
<sequence>MARPGRSAADVFTSREVAIAGDLTARNFALLADQNLAPGPSNDGLGKAGHRTYDSAGLAHAALIGALHLAGFELLVSARLAAAFACDYGASYGRLPSNLNAFVRGEMNPNKGLPWGEIPKDLTIDFEQDYWLHHLLRNRSEVYRRGIAIRGDCIIEIADHAFVLTTTLGLEKIKIFSPVSREGLPANPDYRIVGRGASAQIVPIHQEVDSLDFKIDPKSAGKMRRLEQEYISGRMDAVTLVRVNLSLAIRNAFDRVQDDRESKAAA</sequence>
<proteinExistence type="predicted"/>
<dbReference type="KEGG" id="xdi:EZH22_10705"/>
<reference evidence="1 2" key="1">
    <citation type="submission" date="2020-10" db="EMBL/GenBank/DDBJ databases">
        <title>Degradation of 1,4-Dioxane by Xanthobacter sp. YN2, via a Novel Group-2 Soluble Di-Iron Monooxygenase.</title>
        <authorList>
            <person name="Ma F."/>
            <person name="Wang Y."/>
            <person name="Yang J."/>
            <person name="Guo H."/>
            <person name="Su D."/>
            <person name="Yu L."/>
        </authorList>
    </citation>
    <scope>NUCLEOTIDE SEQUENCE [LARGE SCALE GENOMIC DNA]</scope>
    <source>
        <strain evidence="1 2">YN2</strain>
    </source>
</reference>
<evidence type="ECO:0000313" key="2">
    <source>
        <dbReference type="Proteomes" id="UP000596427"/>
    </source>
</evidence>
<dbReference type="EMBL" id="CP063362">
    <property type="protein sequence ID" value="QRG08704.1"/>
    <property type="molecule type" value="Genomic_DNA"/>
</dbReference>
<protein>
    <submittedName>
        <fullName evidence="1">Uncharacterized protein</fullName>
    </submittedName>
</protein>
<name>A0A974PSR5_9HYPH</name>
<dbReference type="AlphaFoldDB" id="A0A974PSR5"/>
<dbReference type="Proteomes" id="UP000596427">
    <property type="component" value="Chromosome"/>
</dbReference>
<dbReference type="RefSeq" id="WP_203195620.1">
    <property type="nucleotide sequence ID" value="NZ_CP063362.1"/>
</dbReference>
<keyword evidence="2" id="KW-1185">Reference proteome</keyword>
<gene>
    <name evidence="1" type="ORF">EZH22_10705</name>
</gene>